<keyword evidence="2" id="KW-1185">Reference proteome</keyword>
<accession>A0A5C5RSW8</accession>
<evidence type="ECO:0008006" key="3">
    <source>
        <dbReference type="Google" id="ProtNLM"/>
    </source>
</evidence>
<comment type="caution">
    <text evidence="1">The sequence shown here is derived from an EMBL/GenBank/DDBJ whole genome shotgun (WGS) entry which is preliminary data.</text>
</comment>
<evidence type="ECO:0000313" key="2">
    <source>
        <dbReference type="Proteomes" id="UP000319375"/>
    </source>
</evidence>
<organism evidence="1 2">
    <name type="scientific">Tsukamurella conjunctivitidis</name>
    <dbReference type="NCBI Taxonomy" id="2592068"/>
    <lineage>
        <taxon>Bacteria</taxon>
        <taxon>Bacillati</taxon>
        <taxon>Actinomycetota</taxon>
        <taxon>Actinomycetes</taxon>
        <taxon>Mycobacteriales</taxon>
        <taxon>Tsukamurellaceae</taxon>
        <taxon>Tsukamurella</taxon>
    </lineage>
</organism>
<dbReference type="Proteomes" id="UP000319375">
    <property type="component" value="Unassembled WGS sequence"/>
</dbReference>
<protein>
    <recommendedName>
        <fullName evidence="3">GNAT family N-acetyltransferase</fullName>
    </recommendedName>
</protein>
<sequence>MTIDSALVRAVTGPPAATPLPEHGVEFVDRRTGVTCILDTPARRPDLWRQYLDGVERAYRSWGVEEAFDRHEVETGSSTTLFCAIVDDQTGRVVAGHRMQGTYSSAAESHALIEWAGQPSLHLLVDAIDSRLDGGLIEVKSAYVGLTDERAGGVANLLSRVGLIVMALTDARYMMATAAEHVLKRWSQGGGRIDRSIPATPYPGPQYRTQVMFWDRDRLRADAEPGLWPLMLTEFHEAFGSNLQSAG</sequence>
<name>A0A5C5RSW8_9ACTN</name>
<reference evidence="1 2" key="1">
    <citation type="submission" date="2019-06" db="EMBL/GenBank/DDBJ databases">
        <title>Tsukamurella conjunctivitidis sp. nov., Tsukamurella assacharolytica sp. nov. and Tsukamurella sputae sp. nov. isolated from patients with conjunctivitis, bacteraemia (lymphoma) and respiratory infection (sputum) in Hong Kong.</title>
        <authorList>
            <person name="Teng J.L.L."/>
            <person name="Lee H.H."/>
            <person name="Fong J.Y.H."/>
            <person name="Fok K.M.N."/>
            <person name="Lau S.K.P."/>
            <person name="Woo P.C.Y."/>
        </authorList>
    </citation>
    <scope>NUCLEOTIDE SEQUENCE [LARGE SCALE GENOMIC DNA]</scope>
    <source>
        <strain evidence="1 2">HKU72</strain>
    </source>
</reference>
<proteinExistence type="predicted"/>
<evidence type="ECO:0000313" key="1">
    <source>
        <dbReference type="EMBL" id="TWS25648.1"/>
    </source>
</evidence>
<dbReference type="EMBL" id="VIGX01000025">
    <property type="protein sequence ID" value="TWS25648.1"/>
    <property type="molecule type" value="Genomic_DNA"/>
</dbReference>
<dbReference type="OrthoDB" id="5175138at2"/>
<gene>
    <name evidence="1" type="ORF">FK530_22730</name>
</gene>
<dbReference type="AlphaFoldDB" id="A0A5C5RSW8"/>
<dbReference type="RefSeq" id="WP_114515100.1">
    <property type="nucleotide sequence ID" value="NZ_VIGX01000025.1"/>
</dbReference>